<sequence>MSETNKYRYYFDIDENYFPCIDDTAIDDGAPWKNTYPHEDFIELLKSVERMLGGTTKRSVWIHGAYGTGKSQCAYALRKLLEEPEDVVKAYWNSYPELNTSEGKDLLAKLLGHKDRGILVANRYASGDINTMREFFRCVQDSIKQSLERSNYEYKGLETLKEAVIKWIDEEGHEEILNILLKKPEWKSSFSQSSAAEIRDKLKKNEKVTELMNNISRLASKEGLTGMTFDSDQLKAWIKDVAEKNKVKIVFIWDEFSDFFKINKNSLGEFQKVISLCEESSFFFIPVTHQTDSIISSDDKSWSVVRQRFNFCEIKLPDNIAFKLIAHAFNPKPAAIDAWNILSDDLNSSLHTSRQAVMKEAKITDENVIKNIMPIHPMAAMILKHIASAFQSNQRSMFDFIKYTSDVKAFQWFIENTGPEDDYPLLTIDMLWDFFYGKPGQSGLSYDIRSVLDTYQQYPNLRDDFQRVLKTILIMQAIDKRLGGVVPLLKPTEKNISYAFEGISSGLDVSCKNIAKSLKEKGILVLNPIGNNEYAYGAAVLAGDQAKIEEYKKSIASKCTTSTLIDDGNLGSVLNLTPALKLRFADNNGNLITVTYSDFTRKMNELKNTPLPYKFKSVIAFAKDEEEANSFTDLIKETMKNDDYSEITVISALLSPLSEDLFKQYVEYEAMSKYYMGNNNTSATENHNRAKMIIQQNWRNVIYQGTFVIYSKLCKEGERYSGATSVCQALQTIVRNKYPHCFDFNRGVSENALKPSQPKASAKCGIIRTTSGAVVNQERAVLNEVWNIDQYWINESTKNLSVSIIKKDLENLIQNSFSQEGQISMSRIVNHLENNYGFVCSNIYSFILGFLLKDYSDNPYRFADSEGSHENMTADKLAEMIANELQRKANDTYIVRMTQEEKAFYELTSKAWSIDIEHCVSVKQTMLDVQMKMREFGLPVWCLEDVCDSSTYDIIKKIHWHFTVFCRG</sequence>
<protein>
    <submittedName>
        <fullName evidence="1">Uncharacterized protein</fullName>
    </submittedName>
</protein>
<evidence type="ECO:0000313" key="1">
    <source>
        <dbReference type="EMBL" id="RIA77964.1"/>
    </source>
</evidence>
<proteinExistence type="predicted"/>
<dbReference type="InterPro" id="IPR027417">
    <property type="entry name" value="P-loop_NTPase"/>
</dbReference>
<dbReference type="AlphaFoldDB" id="A0A397S6S4"/>
<evidence type="ECO:0000313" key="2">
    <source>
        <dbReference type="Proteomes" id="UP000266506"/>
    </source>
</evidence>
<comment type="caution">
    <text evidence="1">The sequence shown here is derived from an EMBL/GenBank/DDBJ whole genome shotgun (WGS) entry which is preliminary data.</text>
</comment>
<dbReference type="SUPFAM" id="SSF52540">
    <property type="entry name" value="P-loop containing nucleoside triphosphate hydrolases"/>
    <property type="match status" value="1"/>
</dbReference>
<dbReference type="InParanoid" id="A0A397S6S4"/>
<gene>
    <name evidence="1" type="ORF">EI71_00747</name>
</gene>
<keyword evidence="2" id="KW-1185">Reference proteome</keyword>
<dbReference type="EMBL" id="QXEV01000005">
    <property type="protein sequence ID" value="RIA77964.1"/>
    <property type="molecule type" value="Genomic_DNA"/>
</dbReference>
<dbReference type="Gene3D" id="3.40.50.300">
    <property type="entry name" value="P-loop containing nucleotide triphosphate hydrolases"/>
    <property type="match status" value="1"/>
</dbReference>
<accession>A0A397S6S4</accession>
<dbReference type="OrthoDB" id="9812271at2"/>
<organism evidence="1 2">
    <name type="scientific">Anaeroplasma bactoclasticum</name>
    <dbReference type="NCBI Taxonomy" id="2088"/>
    <lineage>
        <taxon>Bacteria</taxon>
        <taxon>Bacillati</taxon>
        <taxon>Mycoplasmatota</taxon>
        <taxon>Mollicutes</taxon>
        <taxon>Anaeroplasmatales</taxon>
        <taxon>Anaeroplasmataceae</taxon>
        <taxon>Anaeroplasma</taxon>
    </lineage>
</organism>
<name>A0A397S6S4_9MOLU</name>
<reference evidence="1 2" key="1">
    <citation type="submission" date="2018-08" db="EMBL/GenBank/DDBJ databases">
        <title>Genomic Encyclopedia of Archaeal and Bacterial Type Strains, Phase II (KMG-II): from individual species to whole genera.</title>
        <authorList>
            <person name="Goeker M."/>
        </authorList>
    </citation>
    <scope>NUCLEOTIDE SEQUENCE [LARGE SCALE GENOMIC DNA]</scope>
    <source>
        <strain evidence="1 2">ATCC 27112</strain>
    </source>
</reference>
<dbReference type="Proteomes" id="UP000266506">
    <property type="component" value="Unassembled WGS sequence"/>
</dbReference>